<feature type="transmembrane region" description="Helical" evidence="6">
    <location>
        <begin position="169"/>
        <end position="191"/>
    </location>
</feature>
<reference evidence="7 8" key="1">
    <citation type="submission" date="2016-01" db="EMBL/GenBank/DDBJ databases">
        <authorList>
            <person name="Oliw E.H."/>
        </authorList>
    </citation>
    <scope>NUCLEOTIDE SEQUENCE [LARGE SCALE GENOMIC DNA]</scope>
    <source>
        <strain evidence="7 8">CMW7756A</strain>
    </source>
</reference>
<dbReference type="InterPro" id="IPR018385">
    <property type="entry name" value="C4_dicarb_anaerob_car-like"/>
</dbReference>
<comment type="subcellular location">
    <subcellularLocation>
        <location evidence="1">Cell membrane</location>
        <topology evidence="1">Multi-pass membrane protein</topology>
    </subcellularLocation>
</comment>
<keyword evidence="5 6" id="KW-0472">Membrane</keyword>
<dbReference type="AlphaFoldDB" id="A0A133PJJ7"/>
<name>A0A133PJJ7_9FIRM</name>
<feature type="transmembrane region" description="Helical" evidence="6">
    <location>
        <begin position="352"/>
        <end position="369"/>
    </location>
</feature>
<feature type="transmembrane region" description="Helical" evidence="6">
    <location>
        <begin position="417"/>
        <end position="436"/>
    </location>
</feature>
<dbReference type="InterPro" id="IPR051679">
    <property type="entry name" value="DASS-Related_Transporters"/>
</dbReference>
<dbReference type="PANTHER" id="PTHR43652:SF2">
    <property type="entry name" value="BASIC AMINO ACID ANTIPORTER YFCC-RELATED"/>
    <property type="match status" value="1"/>
</dbReference>
<feature type="transmembrane region" description="Helical" evidence="6">
    <location>
        <begin position="12"/>
        <end position="32"/>
    </location>
</feature>
<organism evidence="7">
    <name type="scientific">Peptoniphilus harei</name>
    <dbReference type="NCBI Taxonomy" id="54005"/>
    <lineage>
        <taxon>Bacteria</taxon>
        <taxon>Bacillati</taxon>
        <taxon>Bacillota</taxon>
        <taxon>Tissierellia</taxon>
        <taxon>Tissierellales</taxon>
        <taxon>Peptoniphilaceae</taxon>
        <taxon>Peptoniphilus</taxon>
    </lineage>
</organism>
<evidence type="ECO:0000313" key="8">
    <source>
        <dbReference type="Proteomes" id="UP000070174"/>
    </source>
</evidence>
<evidence type="ECO:0000256" key="2">
    <source>
        <dbReference type="ARBA" id="ARBA00022475"/>
    </source>
</evidence>
<feature type="transmembrane region" description="Helical" evidence="6">
    <location>
        <begin position="551"/>
        <end position="569"/>
    </location>
</feature>
<keyword evidence="2" id="KW-1003">Cell membrane</keyword>
<sequence length="570" mass="61546">MSKKDLTKFKTPHTYAIIFVVVLICWGLTFLIPAGKFSTHEVEYENASGEIDTRTVLQTETFRYMHPLNKDFLAGNLEKLYQDKPVLEENDVDQEAFGELLKTPADTWDQAALDKVGLTDDVLYGLYGDNFYDKSVNLNKTAKIWGTDDFNGFGFLNYLFEGLVSGDKYGSAVGIVALLLVVGGAFGIIMSTGAIDAGIYAVINKTKGLEKFAIPILFYLFSLGGATFGMSEEVIPFSMVMVPFVIALGYDSIVAVTVTFVASQLGNAVSWMSPFSVAIAQGIAGIPVLSGAGFRLACWVIVTGLGAAYTMVYAERIRKNPSLSVVYETDNKFREKLAEDDSAQEFKLGHKIILLEMLAVLVWIVWGVMKQGYYIPEIASQFFVMGLVAGLTAVIFKLNNMTINDMASCFQSGAADLAGTAVVVGMAKGILIVLGGSDANSFSALNTILYSMGNAFAGVPKALAAIGMYLFQSLFNLVVTSNSGQAALTMPIMAPLADLVGLSRQIAVLAYQMGAGFMDAFTPVSASLIGVLGVAGIDWSKWAKFQIKMQAFFFLLGSIILIIAVMINFQ</sequence>
<evidence type="ECO:0000313" key="7">
    <source>
        <dbReference type="EMBL" id="KXA28717.1"/>
    </source>
</evidence>
<dbReference type="NCBIfam" id="NF008611">
    <property type="entry name" value="PRK11588.1"/>
    <property type="match status" value="1"/>
</dbReference>
<dbReference type="PANTHER" id="PTHR43652">
    <property type="entry name" value="BASIC AMINO ACID ANTIPORTER YFCC-RELATED"/>
    <property type="match status" value="1"/>
</dbReference>
<dbReference type="Pfam" id="PF03606">
    <property type="entry name" value="DcuC"/>
    <property type="match status" value="1"/>
</dbReference>
<dbReference type="Proteomes" id="UP000070174">
    <property type="component" value="Unassembled WGS sequence"/>
</dbReference>
<dbReference type="GO" id="GO:0005886">
    <property type="term" value="C:plasma membrane"/>
    <property type="evidence" value="ECO:0007669"/>
    <property type="project" value="UniProtKB-SubCell"/>
</dbReference>
<proteinExistence type="predicted"/>
<feature type="transmembrane region" description="Helical" evidence="6">
    <location>
        <begin position="448"/>
        <end position="471"/>
    </location>
</feature>
<feature type="transmembrane region" description="Helical" evidence="6">
    <location>
        <begin position="212"/>
        <end position="231"/>
    </location>
</feature>
<comment type="caution">
    <text evidence="7">The sequence shown here is derived from an EMBL/GenBank/DDBJ whole genome shotgun (WGS) entry which is preliminary data.</text>
</comment>
<evidence type="ECO:0000256" key="6">
    <source>
        <dbReference type="SAM" id="Phobius"/>
    </source>
</evidence>
<feature type="transmembrane region" description="Helical" evidence="6">
    <location>
        <begin position="237"/>
        <end position="261"/>
    </location>
</feature>
<feature type="transmembrane region" description="Helical" evidence="6">
    <location>
        <begin position="520"/>
        <end position="539"/>
    </location>
</feature>
<evidence type="ECO:0000256" key="1">
    <source>
        <dbReference type="ARBA" id="ARBA00004651"/>
    </source>
</evidence>
<keyword evidence="3 6" id="KW-0812">Transmembrane</keyword>
<evidence type="ECO:0000256" key="5">
    <source>
        <dbReference type="ARBA" id="ARBA00023136"/>
    </source>
</evidence>
<protein>
    <submittedName>
        <fullName evidence="7">C4-dicarboxylate anaerobic carrier</fullName>
    </submittedName>
</protein>
<dbReference type="EMBL" id="LRQE01000041">
    <property type="protein sequence ID" value="KXA28717.1"/>
    <property type="molecule type" value="Genomic_DNA"/>
</dbReference>
<gene>
    <name evidence="7" type="ORF">HMPREF3229_01713</name>
</gene>
<feature type="transmembrane region" description="Helical" evidence="6">
    <location>
        <begin position="268"/>
        <end position="288"/>
    </location>
</feature>
<dbReference type="PATRIC" id="fig|54005.3.peg.1675"/>
<evidence type="ECO:0000256" key="4">
    <source>
        <dbReference type="ARBA" id="ARBA00022989"/>
    </source>
</evidence>
<feature type="transmembrane region" description="Helical" evidence="6">
    <location>
        <begin position="294"/>
        <end position="314"/>
    </location>
</feature>
<dbReference type="RefSeq" id="WP_060800674.1">
    <property type="nucleotide sequence ID" value="NZ_KQ957105.1"/>
</dbReference>
<evidence type="ECO:0000256" key="3">
    <source>
        <dbReference type="ARBA" id="ARBA00022692"/>
    </source>
</evidence>
<feature type="transmembrane region" description="Helical" evidence="6">
    <location>
        <begin position="375"/>
        <end position="396"/>
    </location>
</feature>
<accession>A0A133PJJ7</accession>
<keyword evidence="4 6" id="KW-1133">Transmembrane helix</keyword>